<proteinExistence type="predicted"/>
<reference evidence="3 4" key="1">
    <citation type="submission" date="2024-01" db="EMBL/GenBank/DDBJ databases">
        <title>The complete chloroplast genome sequence of Lithospermum erythrorhizon: insights into the phylogenetic relationship among Boraginaceae species and the maternal lineages of purple gromwells.</title>
        <authorList>
            <person name="Okada T."/>
            <person name="Watanabe K."/>
        </authorList>
    </citation>
    <scope>NUCLEOTIDE SEQUENCE [LARGE SCALE GENOMIC DNA]</scope>
</reference>
<keyword evidence="4" id="KW-1185">Reference proteome</keyword>
<gene>
    <name evidence="3" type="ORF">LIER_00865</name>
</gene>
<feature type="compositionally biased region" description="Basic and acidic residues" evidence="1">
    <location>
        <begin position="244"/>
        <end position="259"/>
    </location>
</feature>
<dbReference type="Proteomes" id="UP001454036">
    <property type="component" value="Unassembled WGS sequence"/>
</dbReference>
<feature type="region of interest" description="Disordered" evidence="1">
    <location>
        <begin position="244"/>
        <end position="264"/>
    </location>
</feature>
<dbReference type="PANTHER" id="PTHR46619:SF2">
    <property type="entry name" value="XS DOMAIN PROTEIN"/>
    <property type="match status" value="1"/>
</dbReference>
<feature type="domain" description="XS" evidence="2">
    <location>
        <begin position="1180"/>
        <end position="1306"/>
    </location>
</feature>
<dbReference type="EMBL" id="BAABME010000077">
    <property type="protein sequence ID" value="GAA0139289.1"/>
    <property type="molecule type" value="Genomic_DNA"/>
</dbReference>
<feature type="compositionally biased region" description="Basic residues" evidence="1">
    <location>
        <begin position="968"/>
        <end position="981"/>
    </location>
</feature>
<dbReference type="Gene3D" id="3.30.70.2890">
    <property type="entry name" value="XS domain"/>
    <property type="match status" value="1"/>
</dbReference>
<evidence type="ECO:0000313" key="4">
    <source>
        <dbReference type="Proteomes" id="UP001454036"/>
    </source>
</evidence>
<feature type="region of interest" description="Disordered" evidence="1">
    <location>
        <begin position="174"/>
        <end position="197"/>
    </location>
</feature>
<evidence type="ECO:0000313" key="3">
    <source>
        <dbReference type="EMBL" id="GAA0139289.1"/>
    </source>
</evidence>
<evidence type="ECO:0000256" key="1">
    <source>
        <dbReference type="SAM" id="MobiDB-lite"/>
    </source>
</evidence>
<accession>A0AAV3NIV3</accession>
<protein>
    <recommendedName>
        <fullName evidence="2">XS domain-containing protein</fullName>
    </recommendedName>
</protein>
<dbReference type="PANTHER" id="PTHR46619">
    <property type="entry name" value="RNA RECOGNITION MOTIF XS DOMAIN PROTEIN-RELATED"/>
    <property type="match status" value="1"/>
</dbReference>
<name>A0AAV3NIV3_LITER</name>
<feature type="region of interest" description="Disordered" evidence="1">
    <location>
        <begin position="1370"/>
        <end position="1410"/>
    </location>
</feature>
<dbReference type="Pfam" id="PF03468">
    <property type="entry name" value="XS"/>
    <property type="match status" value="1"/>
</dbReference>
<dbReference type="GO" id="GO:0031047">
    <property type="term" value="P:regulatory ncRNA-mediated gene silencing"/>
    <property type="evidence" value="ECO:0007669"/>
    <property type="project" value="InterPro"/>
</dbReference>
<organism evidence="3 4">
    <name type="scientific">Lithospermum erythrorhizon</name>
    <name type="common">Purple gromwell</name>
    <name type="synonym">Lithospermum officinale var. erythrorhizon</name>
    <dbReference type="NCBI Taxonomy" id="34254"/>
    <lineage>
        <taxon>Eukaryota</taxon>
        <taxon>Viridiplantae</taxon>
        <taxon>Streptophyta</taxon>
        <taxon>Embryophyta</taxon>
        <taxon>Tracheophyta</taxon>
        <taxon>Spermatophyta</taxon>
        <taxon>Magnoliopsida</taxon>
        <taxon>eudicotyledons</taxon>
        <taxon>Gunneridae</taxon>
        <taxon>Pentapetalae</taxon>
        <taxon>asterids</taxon>
        <taxon>lamiids</taxon>
        <taxon>Boraginales</taxon>
        <taxon>Boraginaceae</taxon>
        <taxon>Boraginoideae</taxon>
        <taxon>Lithospermeae</taxon>
        <taxon>Lithospermum</taxon>
    </lineage>
</organism>
<dbReference type="InterPro" id="IPR005380">
    <property type="entry name" value="XS_domain"/>
</dbReference>
<sequence length="1422" mass="161410">MMEDWWYGRENYRERLRSRWRSPMRKLGLRDRDYSPRRMYEIEARCGGHEVRDKYRCGKQCESEIDMARIRGREYRPRDCGGGGDDGREYDRMRVVDWRRSPRGTNVEGLREREYCGRGGGDYDWMGFGDRSCSPKRREVEVLIEREYRGCGGGGEYDRMSFCERRHSPKGREVEVSREREYRGGGGDYDRTRVGDRMHSPRGREVEVLREREYSGRGGDYDRTRVGDRMHSPRGREVEVLTEREYSGRGGDGEYDRMRLGGQNYSPMGREVEVVRDGREYEKARFADGECSLGKRNMSATWSVAEHEMKIIDQNCSPNQQEMKEACTAEEYEERIAERRYSLMLREIDGIQSGKEYEGSRMLDQESAMVPMMEKRLMDEHMPEQVWLRRDYDRAPPDVVNKGGDHDGGFPWSMRLSCDDDRSLKRDNGNTDGLLQKSYYQFDDTLSSMGSTPSKFQRNILEEHQKADTFRSNREVGVCDARLYSERDNSSKQFMDVGISERLLSNNGMLVKSDSGRGFSYSCPSDTIASKHCGVGSCGHLLTPHLENSYHKHVDLHGDCYLDKLTGDGPFMGDEITLKLSKGEYDFIPSSSLSNVFSTMPSDGYVEEVSPLLKEADNRGSGGVVLSCGISGKPLLYDRHGQNPVSGSPIINARQSNDNRYSSRSYLSLPEEHKYSAYQKMDRREDDHIGAGSCDIYGNSCDFVETDGYQDMLRGQNQELDMDREKCEFSKQDHSSDGSHQWNLDPYLIRRSMPDYANAVESSHLKKQDMDILDYRDPHLQYDTRIHDDSVRNQHLEYHDHRKGHGCHCHHDRSEIMRSGKYHPNLDGLDSSKTQKLFPHNMNLCELPETLLRHRHLTGSVSFLSSDALQLSSSLRIAHQTKDEKYIKNPFGSDELDFLAVSKKSRYSSSRFEETANRCMDLSSRLTNRKLSQPFENFFLSKDTKSSGRDIKSRLGPSPQDAHASHSAAKKHKFSVKKRLGHPPNKNQVTLPWIKNLTSPKLSLIQKDSGGNHDQEEDILGGNGCCRRVDSNRNAPKLSNIQQGSERRLDQGGDYLEANETFRKDEPAENSEEFKQLVHSNFFKFVKQLNETLARRRKFMDHGKYGPLKCLVCGSDSPEFPDTESLVMHALSCNKVGSKCEHLGFHKALCVLMGWRSAEVLNDSWVCEMLTDVETSALKDDLIIWPPVVVVHNSTIADVLDKQITLSVEEFEAKLRDMRFGDKTKVTLGRPANQGTMVVRFGPSFSALQEAERLHKIFLDYNRGRAGFLQLNSTSSGNCRDELPVGAGDELHPFLYGYIGVADDLDKLDFEIKRRSLIKSKTEIQLIADASAKEVTADASGEKGVTADASGEKEVTAYASGKKEVTAYASGKKEASADATNKKEAIADASGEKEVTADASGKKEVSADATNKKEAIADATFK</sequence>
<feature type="region of interest" description="Disordered" evidence="1">
    <location>
        <begin position="946"/>
        <end position="990"/>
    </location>
</feature>
<dbReference type="InterPro" id="IPR038588">
    <property type="entry name" value="XS_domain_sf"/>
</dbReference>
<evidence type="ECO:0000259" key="2">
    <source>
        <dbReference type="Pfam" id="PF03468"/>
    </source>
</evidence>
<comment type="caution">
    <text evidence="3">The sequence shown here is derived from an EMBL/GenBank/DDBJ whole genome shotgun (WGS) entry which is preliminary data.</text>
</comment>